<dbReference type="AlphaFoldDB" id="A0A8J3YEB2"/>
<proteinExistence type="predicted"/>
<dbReference type="EMBL" id="BOOY01000038">
    <property type="protein sequence ID" value="GIJ06137.1"/>
    <property type="molecule type" value="Genomic_DNA"/>
</dbReference>
<accession>A0A8J3YEB2</accession>
<keyword evidence="2" id="KW-1185">Reference proteome</keyword>
<evidence type="ECO:0000313" key="1">
    <source>
        <dbReference type="EMBL" id="GIJ06137.1"/>
    </source>
</evidence>
<dbReference type="InterPro" id="IPR035992">
    <property type="entry name" value="Ricin_B-like_lectins"/>
</dbReference>
<name>A0A8J3YEB2_9ACTN</name>
<reference evidence="1" key="1">
    <citation type="submission" date="2021-01" db="EMBL/GenBank/DDBJ databases">
        <title>Whole genome shotgun sequence of Spirilliplanes yamanashiensis NBRC 15828.</title>
        <authorList>
            <person name="Komaki H."/>
            <person name="Tamura T."/>
        </authorList>
    </citation>
    <scope>NUCLEOTIDE SEQUENCE</scope>
    <source>
        <strain evidence="1">NBRC 15828</strain>
    </source>
</reference>
<comment type="caution">
    <text evidence="1">The sequence shown here is derived from an EMBL/GenBank/DDBJ whole genome shotgun (WGS) entry which is preliminary data.</text>
</comment>
<evidence type="ECO:0000313" key="2">
    <source>
        <dbReference type="Proteomes" id="UP000652013"/>
    </source>
</evidence>
<dbReference type="PROSITE" id="PS50231">
    <property type="entry name" value="RICIN_B_LECTIN"/>
    <property type="match status" value="2"/>
</dbReference>
<organism evidence="1 2">
    <name type="scientific">Spirilliplanes yamanashiensis</name>
    <dbReference type="NCBI Taxonomy" id="42233"/>
    <lineage>
        <taxon>Bacteria</taxon>
        <taxon>Bacillati</taxon>
        <taxon>Actinomycetota</taxon>
        <taxon>Actinomycetes</taxon>
        <taxon>Micromonosporales</taxon>
        <taxon>Micromonosporaceae</taxon>
        <taxon>Spirilliplanes</taxon>
    </lineage>
</organism>
<sequence length="476" mass="50280">MPVALLLVVISIGLSTLLLPIVVDRTEAVRAAEARDRAGNAAHSGIDSAAGQLRGAADADGDGLLAALPGCRVTGEPGTDAPGYVSRYDVTISYRTAAGASLGCTPATVPATAVLTSTGTATVAGRTVSSRTMTVTYTFRTTAQQVPGGLLRFVPPTPTSPRLCLDAGLTSGEQLRAQVCDPGSPRQTFAYDDQLRLVLTASRTAARPLGLCVDGTGAGTVPQSRPCTSAAPPRQQWIFGTYAMWETAGARGQCMTAVSYSAGSLVDLQDCNADGLWMRQVNEPETATGAGAAGEATRQLVNFSQFGRCLDVTLGEPDYAYMIVWPCKQDPDPARIDWNQRWSQPAVDPATGHGTGRITVQPDGGRPLHCLRSPRSADPGTYVTVVPCPGGVLPDELRWTVYRDTGTYETSFRIRDAAGLCLSPTDPKAADPDLYPLHGHDISKSVVRPCDAGLLQKWNADPYVMAATPLDYRGER</sequence>
<dbReference type="Proteomes" id="UP000652013">
    <property type="component" value="Unassembled WGS sequence"/>
</dbReference>
<dbReference type="SUPFAM" id="SSF50370">
    <property type="entry name" value="Ricin B-like lectins"/>
    <property type="match status" value="2"/>
</dbReference>
<protein>
    <submittedName>
        <fullName evidence="1">Uncharacterized protein</fullName>
    </submittedName>
</protein>
<gene>
    <name evidence="1" type="ORF">Sya03_54890</name>
</gene>
<dbReference type="Gene3D" id="2.80.10.50">
    <property type="match status" value="2"/>
</dbReference>